<dbReference type="InterPro" id="IPR050789">
    <property type="entry name" value="Diverse_Enzym_Activities"/>
</dbReference>
<organism evidence="2 3">
    <name type="scientific">Microbacterium awajiense</name>
    <dbReference type="NCBI Taxonomy" id="415214"/>
    <lineage>
        <taxon>Bacteria</taxon>
        <taxon>Bacillati</taxon>
        <taxon>Actinomycetota</taxon>
        <taxon>Actinomycetes</taxon>
        <taxon>Micrococcales</taxon>
        <taxon>Microbacteriaceae</taxon>
        <taxon>Microbacterium</taxon>
    </lineage>
</organism>
<name>A0ABP7AQI0_9MICO</name>
<dbReference type="Proteomes" id="UP001501697">
    <property type="component" value="Unassembled WGS sequence"/>
</dbReference>
<feature type="domain" description="Beta-lactamase-related" evidence="1">
    <location>
        <begin position="6"/>
        <end position="356"/>
    </location>
</feature>
<dbReference type="InterPro" id="IPR012338">
    <property type="entry name" value="Beta-lactam/transpept-like"/>
</dbReference>
<sequence>MSTPLEELLTRAVDDGMIPGAVAAVGRPDADPEFVAVGAAWVGGPPMRPDAIFRIQSMTKAVTAVATLRLVEAKRLRLDDPVERWLPELADRRVLITPDADLADTVPAVRPITVRHLLTNMSGYGMVVESPLMHAMQANGTYAGPEPVSLGADEWLARLAELPLAFQPGDGWRYHQSFGILGILLSRITGMPLGRHLREELFEPLGMIDTDFTVPPDRADRLPAAYSHSADGMVETEPAVGGFYVGDPPFDVSHAELVSTAADYLRLLRMLARGGETDGVRMLTPEHVRMMTTDQVPAAAKTPDSFFPGFWEGMGWGFGVGVQTNGAHAGRWGWSGGLGTDFRVDPDGTAAVLLTQVELGERTMPLLASFQQVSPG</sequence>
<reference evidence="3" key="1">
    <citation type="journal article" date="2019" name="Int. J. Syst. Evol. Microbiol.">
        <title>The Global Catalogue of Microorganisms (GCM) 10K type strain sequencing project: providing services to taxonomists for standard genome sequencing and annotation.</title>
        <authorList>
            <consortium name="The Broad Institute Genomics Platform"/>
            <consortium name="The Broad Institute Genome Sequencing Center for Infectious Disease"/>
            <person name="Wu L."/>
            <person name="Ma J."/>
        </authorList>
    </citation>
    <scope>NUCLEOTIDE SEQUENCE [LARGE SCALE GENOMIC DNA]</scope>
    <source>
        <strain evidence="3">JCM 16544</strain>
    </source>
</reference>
<proteinExistence type="predicted"/>
<comment type="caution">
    <text evidence="2">The sequence shown here is derived from an EMBL/GenBank/DDBJ whole genome shotgun (WGS) entry which is preliminary data.</text>
</comment>
<dbReference type="PANTHER" id="PTHR43283">
    <property type="entry name" value="BETA-LACTAMASE-RELATED"/>
    <property type="match status" value="1"/>
</dbReference>
<dbReference type="InterPro" id="IPR001466">
    <property type="entry name" value="Beta-lactam-related"/>
</dbReference>
<evidence type="ECO:0000259" key="1">
    <source>
        <dbReference type="Pfam" id="PF00144"/>
    </source>
</evidence>
<dbReference type="PANTHER" id="PTHR43283:SF3">
    <property type="entry name" value="BETA-LACTAMASE FAMILY PROTEIN (AFU_ORTHOLOGUE AFUA_5G07500)"/>
    <property type="match status" value="1"/>
</dbReference>
<gene>
    <name evidence="2" type="ORF">GCM10022200_21460</name>
</gene>
<evidence type="ECO:0000313" key="3">
    <source>
        <dbReference type="Proteomes" id="UP001501697"/>
    </source>
</evidence>
<dbReference type="SUPFAM" id="SSF56601">
    <property type="entry name" value="beta-lactamase/transpeptidase-like"/>
    <property type="match status" value="1"/>
</dbReference>
<dbReference type="GO" id="GO:0016787">
    <property type="term" value="F:hydrolase activity"/>
    <property type="evidence" value="ECO:0007669"/>
    <property type="project" value="UniProtKB-KW"/>
</dbReference>
<accession>A0ABP7AQI0</accession>
<keyword evidence="3" id="KW-1185">Reference proteome</keyword>
<dbReference type="RefSeq" id="WP_344738385.1">
    <property type="nucleotide sequence ID" value="NZ_BAAAYU010000005.1"/>
</dbReference>
<evidence type="ECO:0000313" key="2">
    <source>
        <dbReference type="EMBL" id="GAA3637795.1"/>
    </source>
</evidence>
<keyword evidence="2" id="KW-0378">Hydrolase</keyword>
<dbReference type="EMBL" id="BAAAYU010000005">
    <property type="protein sequence ID" value="GAA3637795.1"/>
    <property type="molecule type" value="Genomic_DNA"/>
</dbReference>
<protein>
    <submittedName>
        <fullName evidence="2">Serine hydrolase</fullName>
    </submittedName>
</protein>
<dbReference type="Pfam" id="PF00144">
    <property type="entry name" value="Beta-lactamase"/>
    <property type="match status" value="1"/>
</dbReference>
<dbReference type="Gene3D" id="3.40.710.10">
    <property type="entry name" value="DD-peptidase/beta-lactamase superfamily"/>
    <property type="match status" value="1"/>
</dbReference>